<gene>
    <name evidence="2" type="ORF">B6S12_02570</name>
</gene>
<dbReference type="OrthoDB" id="5372053at2"/>
<dbReference type="EMBL" id="NBIU01000004">
    <property type="protein sequence ID" value="PZT48745.1"/>
    <property type="molecule type" value="Genomic_DNA"/>
</dbReference>
<organism evidence="2 3">
    <name type="scientific">Helicobacter valdiviensis</name>
    <dbReference type="NCBI Taxonomy" id="1458358"/>
    <lineage>
        <taxon>Bacteria</taxon>
        <taxon>Pseudomonadati</taxon>
        <taxon>Campylobacterota</taxon>
        <taxon>Epsilonproteobacteria</taxon>
        <taxon>Campylobacterales</taxon>
        <taxon>Helicobacteraceae</taxon>
        <taxon>Helicobacter</taxon>
    </lineage>
</organism>
<evidence type="ECO:0000313" key="3">
    <source>
        <dbReference type="Proteomes" id="UP000249746"/>
    </source>
</evidence>
<accession>A0A2W6MW60</accession>
<keyword evidence="3" id="KW-1185">Reference proteome</keyword>
<protein>
    <submittedName>
        <fullName evidence="2">Ciab protein</fullName>
    </submittedName>
</protein>
<evidence type="ECO:0000259" key="1">
    <source>
        <dbReference type="Pfam" id="PF25448"/>
    </source>
</evidence>
<comment type="caution">
    <text evidence="2">The sequence shown here is derived from an EMBL/GenBank/DDBJ whole genome shotgun (WGS) entry which is preliminary data.</text>
</comment>
<dbReference type="RefSeq" id="WP_111229266.1">
    <property type="nucleotide sequence ID" value="NZ_NBIU01000004.1"/>
</dbReference>
<dbReference type="NCBIfam" id="NF033805">
    <property type="entry name" value="invasion_CiaB"/>
    <property type="match status" value="1"/>
</dbReference>
<sequence length="641" mass="75698">MEKNKVLSDIAKIYSYLQEQNRQNNTFYEYVKEGRVPEILENFFKTTPKNEEILLACIDRVVGLKEGAIENVLKKENFKEEQILEKKEQLYFIARDYHTKAHQNLIDFIKEKDLLTPFLQEVIVSVHKIGIVFNQFFYVWNKELILKINKKLAEDFRGNLEAILEALKDTLEVARDGEINDRSYSVPQIYEGKYKAVAYAEFFKEEFLEFERVFDECLKKLEEIEEILPSLEQKEAHLNYFKALKNALLQKDIQELLPAWREVDKLWMQLSSPLQIGHPLEYYEDHYRKAVAPEWDIRIARIYEGIDLLEQKDEGFKIKKEEILKFYEDFTKKLENTPYKQNIDETTRKSLLQTQSYGGMPLIFYGAEMNGLFSAQVVPNDESVSKKYGKKIFYFPDRVRELSCAKPFMKLSSLTFPKYFLDSTRELLYFREKDWYSIYEIATVGHEFGHILWVDEDSEQVMNKSGQFKNIEEFKATMGGLIYYFTNQHQKYLKDLVFNLISRAVGLIAWMKEGEVLPYYCEGLIHLELLFKSGIVKFNGDFNTCALSIDEAKIPNLVELYLQTYEDLAKVYLNKQDAKEFLSLFASLDEKGYFKPNTKEVREFVEGYYKEYEKNGQVLDSIDFKTWSENFKKEESGRNNG</sequence>
<name>A0A2W6MW60_9HELI</name>
<dbReference type="Pfam" id="PF25448">
    <property type="entry name" value="DUF7897"/>
    <property type="match status" value="1"/>
</dbReference>
<dbReference type="Proteomes" id="UP000249746">
    <property type="component" value="Unassembled WGS sequence"/>
</dbReference>
<reference evidence="2 3" key="1">
    <citation type="submission" date="2017-03" db="EMBL/GenBank/DDBJ databases">
        <title>Genomic and clinical evidence uncovers the enterohepatic species Helicobacter valdiviensis as a potential human intestinal pathogen.</title>
        <authorList>
            <person name="Fresia P."/>
            <person name="Jara R."/>
            <person name="Sierra R."/>
            <person name="Ferres I."/>
            <person name="Greif G."/>
            <person name="Iraola G."/>
            <person name="Collado L."/>
        </authorList>
    </citation>
    <scope>NUCLEOTIDE SEQUENCE [LARGE SCALE GENOMIC DNA]</scope>
    <source>
        <strain evidence="2 3">WBE14</strain>
    </source>
</reference>
<feature type="domain" description="DUF7897" evidence="1">
    <location>
        <begin position="8"/>
        <end position="620"/>
    </location>
</feature>
<proteinExistence type="predicted"/>
<dbReference type="AlphaFoldDB" id="A0A2W6MW60"/>
<evidence type="ECO:0000313" key="2">
    <source>
        <dbReference type="EMBL" id="PZT48745.1"/>
    </source>
</evidence>
<dbReference type="InterPro" id="IPR057219">
    <property type="entry name" value="DUF7897"/>
</dbReference>